<evidence type="ECO:0000256" key="7">
    <source>
        <dbReference type="ARBA" id="ARBA00023277"/>
    </source>
</evidence>
<keyword evidence="4 11" id="KW-0858">Xylan degradation</keyword>
<accession>A0A7C8UPZ9</accession>
<organism evidence="14 15">
    <name type="scientific">Orbilia oligospora</name>
    <name type="common">Nematode-trapping fungus</name>
    <name type="synonym">Arthrobotrys oligospora</name>
    <dbReference type="NCBI Taxonomy" id="2813651"/>
    <lineage>
        <taxon>Eukaryota</taxon>
        <taxon>Fungi</taxon>
        <taxon>Dikarya</taxon>
        <taxon>Ascomycota</taxon>
        <taxon>Pezizomycotina</taxon>
        <taxon>Orbiliomycetes</taxon>
        <taxon>Orbiliales</taxon>
        <taxon>Orbiliaceae</taxon>
        <taxon>Orbilia</taxon>
    </lineage>
</organism>
<keyword evidence="5 11" id="KW-0732">Signal</keyword>
<dbReference type="PANTHER" id="PTHR38050:SF1">
    <property type="entry name" value="FERULOYL ESTERASE C"/>
    <property type="match status" value="1"/>
</dbReference>
<dbReference type="GO" id="GO:0030600">
    <property type="term" value="F:feruloyl esterase activity"/>
    <property type="evidence" value="ECO:0007669"/>
    <property type="project" value="UniProtKB-UniRule"/>
</dbReference>
<dbReference type="InterPro" id="IPR000254">
    <property type="entry name" value="CBD"/>
</dbReference>
<comment type="caution">
    <text evidence="14">The sequence shown here is derived from an EMBL/GenBank/DDBJ whole genome shotgun (WGS) entry which is preliminary data.</text>
</comment>
<sequence>MLFKYIVNSNKMKSVLVSLSALAGLAQVVVGQQSVWGGGIGYTGTTVCASGSCCTYQNAYYSQCLPGSCNPSVTQTTTMVTTTSRAATSSTTSANNPGSTALSPGCGKGATLTSGTKSMTVNGKSRQYILRVPNNYDQNKPYRLIFGLHWLSGTMTDVATGQTVQRDVWSYYGLQQLASESAIFVAPQGLNNGWGNSGGEDITFIDQIISTVEAGLCVNQKLRFATGFSYGGAMSFSLACSRASAFRAVAVLSGGQLSGCNGGNDPIAYLGIHGISDSVLNISGGRTLRDRFVRNNGCNSMSPREPSQGSLTHVKTEYTGCRSGYPVTWIAFDAGHIAAPRDGSGSDSGSTFASRETWSFFSQFT</sequence>
<dbReference type="GO" id="GO:0005576">
    <property type="term" value="C:extracellular region"/>
    <property type="evidence" value="ECO:0007669"/>
    <property type="project" value="UniProtKB-SubCell"/>
</dbReference>
<name>A0A7C8UPZ9_ORBOL</name>
<keyword evidence="7 11" id="KW-0119">Carbohydrate metabolism</keyword>
<reference evidence="14 15" key="1">
    <citation type="submission" date="2019-06" db="EMBL/GenBank/DDBJ databases">
        <authorList>
            <person name="Palmer J.M."/>
        </authorList>
    </citation>
    <scope>NUCLEOTIDE SEQUENCE [LARGE SCALE GENOMIC DNA]</scope>
    <source>
        <strain evidence="14 15">TWF191</strain>
    </source>
</reference>
<keyword evidence="6 11" id="KW-0378">Hydrolase</keyword>
<feature type="region of interest" description="Disordered" evidence="12">
    <location>
        <begin position="85"/>
        <end position="106"/>
    </location>
</feature>
<keyword evidence="3 11" id="KW-0964">Secreted</keyword>
<feature type="domain" description="CBM1" evidence="13">
    <location>
        <begin position="28"/>
        <end position="65"/>
    </location>
</feature>
<evidence type="ECO:0000256" key="12">
    <source>
        <dbReference type="SAM" id="MobiDB-lite"/>
    </source>
</evidence>
<dbReference type="Proteomes" id="UP000483672">
    <property type="component" value="Unassembled WGS sequence"/>
</dbReference>
<dbReference type="PANTHER" id="PTHR38050">
    <property type="match status" value="1"/>
</dbReference>
<dbReference type="InterPro" id="IPR035971">
    <property type="entry name" value="CBD_sf"/>
</dbReference>
<evidence type="ECO:0000256" key="8">
    <source>
        <dbReference type="ARBA" id="ARBA00023326"/>
    </source>
</evidence>
<evidence type="ECO:0000256" key="4">
    <source>
        <dbReference type="ARBA" id="ARBA00022651"/>
    </source>
</evidence>
<evidence type="ECO:0000259" key="13">
    <source>
        <dbReference type="PROSITE" id="PS51164"/>
    </source>
</evidence>
<dbReference type="GO" id="GO:0045493">
    <property type="term" value="P:xylan catabolic process"/>
    <property type="evidence" value="ECO:0007669"/>
    <property type="project" value="UniProtKB-UniRule"/>
</dbReference>
<keyword evidence="8 11" id="KW-0624">Polysaccharide degradation</keyword>
<dbReference type="EC" id="3.1.1.73" evidence="11"/>
<evidence type="ECO:0000313" key="14">
    <source>
        <dbReference type="EMBL" id="KAF3209800.1"/>
    </source>
</evidence>
<dbReference type="Pfam" id="PF00734">
    <property type="entry name" value="CBM_1"/>
    <property type="match status" value="1"/>
</dbReference>
<gene>
    <name evidence="14" type="ORF">TWF191_011365</name>
</gene>
<evidence type="ECO:0000256" key="6">
    <source>
        <dbReference type="ARBA" id="ARBA00022801"/>
    </source>
</evidence>
<dbReference type="SUPFAM" id="SSF53474">
    <property type="entry name" value="alpha/beta-Hydrolases"/>
    <property type="match status" value="1"/>
</dbReference>
<dbReference type="InterPro" id="IPR043595">
    <property type="entry name" value="FaeB/C/D"/>
</dbReference>
<evidence type="ECO:0000256" key="1">
    <source>
        <dbReference type="ARBA" id="ARBA00004613"/>
    </source>
</evidence>
<evidence type="ECO:0000256" key="10">
    <source>
        <dbReference type="ARBA" id="ARBA00034075"/>
    </source>
</evidence>
<dbReference type="PROSITE" id="PS51164">
    <property type="entry name" value="CBM1_2"/>
    <property type="match status" value="1"/>
</dbReference>
<comment type="similarity">
    <text evidence="2 11">Belongs to the faeC family.</text>
</comment>
<proteinExistence type="inferred from homology"/>
<dbReference type="AlphaFoldDB" id="A0A7C8UPZ9"/>
<dbReference type="EMBL" id="WIPF01000098">
    <property type="protein sequence ID" value="KAF3209800.1"/>
    <property type="molecule type" value="Genomic_DNA"/>
</dbReference>
<dbReference type="SMART" id="SM00236">
    <property type="entry name" value="fCBD"/>
    <property type="match status" value="1"/>
</dbReference>
<feature type="compositionally biased region" description="Low complexity" evidence="12">
    <location>
        <begin position="85"/>
        <end position="101"/>
    </location>
</feature>
<evidence type="ECO:0000256" key="3">
    <source>
        <dbReference type="ARBA" id="ARBA00022525"/>
    </source>
</evidence>
<dbReference type="InterPro" id="IPR029058">
    <property type="entry name" value="AB_hydrolase_fold"/>
</dbReference>
<protein>
    <recommendedName>
        <fullName evidence="11">Feruloyl esterase C</fullName>
        <ecNumber evidence="11">3.1.1.73</ecNumber>
    </recommendedName>
    <alternativeName>
        <fullName evidence="11">Ferulic acid esterase C</fullName>
    </alternativeName>
</protein>
<feature type="signal peptide" evidence="11">
    <location>
        <begin position="1"/>
        <end position="31"/>
    </location>
</feature>
<evidence type="ECO:0000256" key="2">
    <source>
        <dbReference type="ARBA" id="ARBA00010278"/>
    </source>
</evidence>
<evidence type="ECO:0000256" key="11">
    <source>
        <dbReference type="RuleBase" id="RU367094"/>
    </source>
</evidence>
<evidence type="ECO:0000313" key="15">
    <source>
        <dbReference type="Proteomes" id="UP000483672"/>
    </source>
</evidence>
<evidence type="ECO:0000256" key="5">
    <source>
        <dbReference type="ARBA" id="ARBA00022729"/>
    </source>
</evidence>
<evidence type="ECO:0000256" key="9">
    <source>
        <dbReference type="ARBA" id="ARBA00025250"/>
    </source>
</evidence>
<dbReference type="SUPFAM" id="SSF57180">
    <property type="entry name" value="Cellulose-binding domain"/>
    <property type="match status" value="1"/>
</dbReference>
<comment type="function">
    <text evidence="9 11">Involved in degradation of plant cell walls. Hydrolyzes the feruloyl-arabinose ester bond in arabinoxylans, and the feruloyl-galactose ester bond in pectin. Active against paranitrophenyl-acetate, methyl ferulate and wheat arabinoxylan.</text>
</comment>
<comment type="catalytic activity">
    <reaction evidence="10 11">
        <text>feruloyl-polysaccharide + H2O = ferulate + polysaccharide.</text>
        <dbReference type="EC" id="3.1.1.73"/>
    </reaction>
</comment>
<dbReference type="GO" id="GO:0030248">
    <property type="term" value="F:cellulose binding"/>
    <property type="evidence" value="ECO:0007669"/>
    <property type="project" value="InterPro"/>
</dbReference>
<dbReference type="Gene3D" id="3.40.50.1820">
    <property type="entry name" value="alpha/beta hydrolase"/>
    <property type="match status" value="1"/>
</dbReference>
<feature type="chain" id="PRO_5029034248" description="Feruloyl esterase C" evidence="11">
    <location>
        <begin position="32"/>
        <end position="365"/>
    </location>
</feature>
<comment type="subcellular location">
    <subcellularLocation>
        <location evidence="1 11">Secreted</location>
    </subcellularLocation>
</comment>